<dbReference type="InterPro" id="IPR011037">
    <property type="entry name" value="Pyrv_Knase-like_insert_dom_sf"/>
</dbReference>
<feature type="domain" description="MOSC" evidence="1">
    <location>
        <begin position="22"/>
        <end position="170"/>
    </location>
</feature>
<dbReference type="InterPro" id="IPR005302">
    <property type="entry name" value="MoCF_Sase_C"/>
</dbReference>
<comment type="caution">
    <text evidence="2">The sequence shown here is derived from an EMBL/GenBank/DDBJ whole genome shotgun (WGS) entry which is preliminary data.</text>
</comment>
<protein>
    <submittedName>
        <fullName evidence="2">MOSC domain-containing protein</fullName>
    </submittedName>
</protein>
<dbReference type="PROSITE" id="PS51340">
    <property type="entry name" value="MOSC"/>
    <property type="match status" value="1"/>
</dbReference>
<dbReference type="PANTHER" id="PTHR36930:SF1">
    <property type="entry name" value="MOSC DOMAIN-CONTAINING PROTEIN"/>
    <property type="match status" value="1"/>
</dbReference>
<dbReference type="EMBL" id="JBHLUN010000009">
    <property type="protein sequence ID" value="MFC0409417.1"/>
    <property type="molecule type" value="Genomic_DNA"/>
</dbReference>
<dbReference type="Gene3D" id="2.40.33.20">
    <property type="entry name" value="PK beta-barrel domain-like"/>
    <property type="match status" value="1"/>
</dbReference>
<gene>
    <name evidence="2" type="ORF">ACFFGY_14270</name>
</gene>
<dbReference type="Proteomes" id="UP001589865">
    <property type="component" value="Unassembled WGS sequence"/>
</dbReference>
<proteinExistence type="predicted"/>
<dbReference type="InterPro" id="IPR052716">
    <property type="entry name" value="MOSC_domain"/>
</dbReference>
<accession>A0ABV6JUM2</accession>
<dbReference type="Pfam" id="PF03473">
    <property type="entry name" value="MOSC"/>
    <property type="match status" value="1"/>
</dbReference>
<name>A0ABV6JUM2_9PROT</name>
<organism evidence="2 3">
    <name type="scientific">Roseomonas elaeocarpi</name>
    <dbReference type="NCBI Taxonomy" id="907779"/>
    <lineage>
        <taxon>Bacteria</taxon>
        <taxon>Pseudomonadati</taxon>
        <taxon>Pseudomonadota</taxon>
        <taxon>Alphaproteobacteria</taxon>
        <taxon>Acetobacterales</taxon>
        <taxon>Roseomonadaceae</taxon>
        <taxon>Roseomonas</taxon>
    </lineage>
</organism>
<evidence type="ECO:0000259" key="1">
    <source>
        <dbReference type="PROSITE" id="PS51340"/>
    </source>
</evidence>
<evidence type="ECO:0000313" key="2">
    <source>
        <dbReference type="EMBL" id="MFC0409417.1"/>
    </source>
</evidence>
<dbReference type="PANTHER" id="PTHR36930">
    <property type="entry name" value="METAL-SULFUR CLUSTER BIOSYNTHESIS PROTEINS YUAD-RELATED"/>
    <property type="match status" value="1"/>
</dbReference>
<dbReference type="RefSeq" id="WP_377045161.1">
    <property type="nucleotide sequence ID" value="NZ_JBHLUN010000009.1"/>
</dbReference>
<evidence type="ECO:0000313" key="3">
    <source>
        <dbReference type="Proteomes" id="UP001589865"/>
    </source>
</evidence>
<reference evidence="2 3" key="1">
    <citation type="submission" date="2024-09" db="EMBL/GenBank/DDBJ databases">
        <authorList>
            <person name="Sun Q."/>
            <person name="Mori K."/>
        </authorList>
    </citation>
    <scope>NUCLEOTIDE SEQUENCE [LARGE SCALE GENOMIC DNA]</scope>
    <source>
        <strain evidence="2 3">TBRC 5777</strain>
    </source>
</reference>
<sequence length="182" mass="19661">MSGAAGRVVALSRSGEHRFSKAPTDSVRLLEGLGVEGDAHLGTTVQHLSRVAVDPTQPNLRQVHLIHRQLLEELLEQGFALRPGDLGENVLTEGLDLLGMPVGTRLALGEAEVELTGLRNPCAQIERFRPGLLARVLGRDARGRVVRKAGVMAVVRRGGMVRRGDAVVTQLPPLPHHPLERV</sequence>
<keyword evidence="3" id="KW-1185">Reference proteome</keyword>
<dbReference type="SUPFAM" id="SSF50800">
    <property type="entry name" value="PK beta-barrel domain-like"/>
    <property type="match status" value="1"/>
</dbReference>